<evidence type="ECO:0000313" key="3">
    <source>
        <dbReference type="Proteomes" id="UP001220022"/>
    </source>
</evidence>
<keyword evidence="3" id="KW-1185">Reference proteome</keyword>
<evidence type="ECO:0000259" key="1">
    <source>
        <dbReference type="Pfam" id="PF02371"/>
    </source>
</evidence>
<comment type="caution">
    <text evidence="2">The sequence shown here is derived from an EMBL/GenBank/DDBJ whole genome shotgun (WGS) entry which is preliminary data.</text>
</comment>
<dbReference type="InterPro" id="IPR047650">
    <property type="entry name" value="Transpos_IS110"/>
</dbReference>
<dbReference type="PANTHER" id="PTHR33055:SF15">
    <property type="entry name" value="TRANSPOSASE-RELATED"/>
    <property type="match status" value="1"/>
</dbReference>
<proteinExistence type="predicted"/>
<dbReference type="Pfam" id="PF02371">
    <property type="entry name" value="Transposase_20"/>
    <property type="match status" value="1"/>
</dbReference>
<dbReference type="PANTHER" id="PTHR33055">
    <property type="entry name" value="TRANSPOSASE FOR INSERTION SEQUENCE ELEMENT IS1111A"/>
    <property type="match status" value="1"/>
</dbReference>
<sequence>MSVLVEGSAARLPGGLPALAERLDAIPGIGPTSAQVIVAEIGGDMSIFPTAAHLVSWAKLCPRPLQSGGKNTSGPNNGGNPWMRGALGEAAMAAARTDTFLGARYRRLVKRGGHNKALVAVARSILVIIWYLINDPDATYQDLGADWHQRLTVPVRRTRDLVRRLEALGHQVALAPNAAST</sequence>
<dbReference type="RefSeq" id="WP_275815461.1">
    <property type="nucleotide sequence ID" value="NZ_BAAANM010000001.1"/>
</dbReference>
<dbReference type="InterPro" id="IPR003346">
    <property type="entry name" value="Transposase_20"/>
</dbReference>
<dbReference type="Proteomes" id="UP001220022">
    <property type="component" value="Unassembled WGS sequence"/>
</dbReference>
<name>A0ABT5Z347_9ACTN</name>
<dbReference type="EMBL" id="JARHTQ010000010">
    <property type="protein sequence ID" value="MDF2257460.1"/>
    <property type="molecule type" value="Genomic_DNA"/>
</dbReference>
<protein>
    <submittedName>
        <fullName evidence="2">Transposase</fullName>
    </submittedName>
</protein>
<feature type="domain" description="Transposase IS116/IS110/IS902 C-terminal" evidence="1">
    <location>
        <begin position="21"/>
        <end position="104"/>
    </location>
</feature>
<organism evidence="2 3">
    <name type="scientific">Streptantibioticus ferralitis</name>
    <dbReference type="NCBI Taxonomy" id="236510"/>
    <lineage>
        <taxon>Bacteria</taxon>
        <taxon>Bacillati</taxon>
        <taxon>Actinomycetota</taxon>
        <taxon>Actinomycetes</taxon>
        <taxon>Kitasatosporales</taxon>
        <taxon>Streptomycetaceae</taxon>
        <taxon>Streptantibioticus</taxon>
    </lineage>
</organism>
<evidence type="ECO:0000313" key="2">
    <source>
        <dbReference type="EMBL" id="MDF2257460.1"/>
    </source>
</evidence>
<accession>A0ABT5Z347</accession>
<gene>
    <name evidence="2" type="ORF">P2L57_17540</name>
</gene>
<reference evidence="2 3" key="1">
    <citation type="submission" date="2023-03" db="EMBL/GenBank/DDBJ databases">
        <title>Draft genome sequence of type strain Streptomyces ferralitis JCM 14344.</title>
        <authorList>
            <person name="Klaysubun C."/>
            <person name="Duangmal K."/>
        </authorList>
    </citation>
    <scope>NUCLEOTIDE SEQUENCE [LARGE SCALE GENOMIC DNA]</scope>
    <source>
        <strain evidence="2 3">JCM 14344</strain>
    </source>
</reference>